<dbReference type="Proteomes" id="UP000245207">
    <property type="component" value="Unassembled WGS sequence"/>
</dbReference>
<organism evidence="1 2">
    <name type="scientific">Artemisia annua</name>
    <name type="common">Sweet wormwood</name>
    <dbReference type="NCBI Taxonomy" id="35608"/>
    <lineage>
        <taxon>Eukaryota</taxon>
        <taxon>Viridiplantae</taxon>
        <taxon>Streptophyta</taxon>
        <taxon>Embryophyta</taxon>
        <taxon>Tracheophyta</taxon>
        <taxon>Spermatophyta</taxon>
        <taxon>Magnoliopsida</taxon>
        <taxon>eudicotyledons</taxon>
        <taxon>Gunneridae</taxon>
        <taxon>Pentapetalae</taxon>
        <taxon>asterids</taxon>
        <taxon>campanulids</taxon>
        <taxon>Asterales</taxon>
        <taxon>Asteraceae</taxon>
        <taxon>Asteroideae</taxon>
        <taxon>Anthemideae</taxon>
        <taxon>Artemisiinae</taxon>
        <taxon>Artemisia</taxon>
    </lineage>
</organism>
<dbReference type="PANTHER" id="PTHR45084:SF1">
    <property type="entry name" value="ERAD-ASSOCIATED E3 UBIQUITIN-PROTEIN LIGASE COMPONENT HRD3A-RELATED"/>
    <property type="match status" value="1"/>
</dbReference>
<dbReference type="GO" id="GO:0036503">
    <property type="term" value="P:ERAD pathway"/>
    <property type="evidence" value="ECO:0007669"/>
    <property type="project" value="InterPro"/>
</dbReference>
<dbReference type="InterPro" id="IPR044623">
    <property type="entry name" value="HRD3"/>
</dbReference>
<evidence type="ECO:0000313" key="1">
    <source>
        <dbReference type="EMBL" id="PWA61902.1"/>
    </source>
</evidence>
<keyword evidence="2" id="KW-1185">Reference proteome</keyword>
<proteinExistence type="predicted"/>
<dbReference type="EMBL" id="PKPP01004995">
    <property type="protein sequence ID" value="PWA61902.1"/>
    <property type="molecule type" value="Genomic_DNA"/>
</dbReference>
<reference evidence="1 2" key="1">
    <citation type="journal article" date="2018" name="Mol. Plant">
        <title>The genome of Artemisia annua provides insight into the evolution of Asteraceae family and artemisinin biosynthesis.</title>
        <authorList>
            <person name="Shen Q."/>
            <person name="Zhang L."/>
            <person name="Liao Z."/>
            <person name="Wang S."/>
            <person name="Yan T."/>
            <person name="Shi P."/>
            <person name="Liu M."/>
            <person name="Fu X."/>
            <person name="Pan Q."/>
            <person name="Wang Y."/>
            <person name="Lv Z."/>
            <person name="Lu X."/>
            <person name="Zhang F."/>
            <person name="Jiang W."/>
            <person name="Ma Y."/>
            <person name="Chen M."/>
            <person name="Hao X."/>
            <person name="Li L."/>
            <person name="Tang Y."/>
            <person name="Lv G."/>
            <person name="Zhou Y."/>
            <person name="Sun X."/>
            <person name="Brodelius P.E."/>
            <person name="Rose J.K.C."/>
            <person name="Tang K."/>
        </authorList>
    </citation>
    <scope>NUCLEOTIDE SEQUENCE [LARGE SCALE GENOMIC DNA]</scope>
    <source>
        <strain evidence="2">cv. Huhao1</strain>
        <tissue evidence="1">Leaf</tissue>
    </source>
</reference>
<dbReference type="OrthoDB" id="1104158at2759"/>
<accession>A0A2U1ML16</accession>
<dbReference type="AlphaFoldDB" id="A0A2U1ML16"/>
<protein>
    <submittedName>
        <fullName evidence="1">Uncharacterized protein</fullName>
    </submittedName>
</protein>
<dbReference type="STRING" id="35608.A0A2U1ML16"/>
<gene>
    <name evidence="1" type="ORF">CTI12_AA367260</name>
</gene>
<evidence type="ECO:0000313" key="2">
    <source>
        <dbReference type="Proteomes" id="UP000245207"/>
    </source>
</evidence>
<sequence>MIEPARIHNRAEENKDALKKSSGEEDEDFRILKYWIQKGKAATMCKIDIFYYIGLRGVRRDYPRHCCGYHSLRFAAVSLAIVAADGHMERKDMVVASAATFGMAQCVDAIETKGAKHEHLI</sequence>
<comment type="caution">
    <text evidence="1">The sequence shown here is derived from an EMBL/GenBank/DDBJ whole genome shotgun (WGS) entry which is preliminary data.</text>
</comment>
<name>A0A2U1ML16_ARTAN</name>
<dbReference type="PANTHER" id="PTHR45084">
    <property type="entry name" value="ERAD-ASSOCIATED E3 UBIQUITIN-PROTEIN LIGASE COMPONENT HRD3A-RELATED"/>
    <property type="match status" value="1"/>
</dbReference>